<reference evidence="1 3" key="1">
    <citation type="journal article" date="2014" name="Nat. Genet.">
        <title>Genome and transcriptome of the porcine whipworm Trichuris suis.</title>
        <authorList>
            <person name="Jex A.R."/>
            <person name="Nejsum P."/>
            <person name="Schwarz E.M."/>
            <person name="Hu L."/>
            <person name="Young N.D."/>
            <person name="Hall R.S."/>
            <person name="Korhonen P.K."/>
            <person name="Liao S."/>
            <person name="Thamsborg S."/>
            <person name="Xia J."/>
            <person name="Xu P."/>
            <person name="Wang S."/>
            <person name="Scheerlinck J.P."/>
            <person name="Hofmann A."/>
            <person name="Sternberg P.W."/>
            <person name="Wang J."/>
            <person name="Gasser R.B."/>
        </authorList>
    </citation>
    <scope>NUCLEOTIDE SEQUENCE [LARGE SCALE GENOMIC DNA]</scope>
    <source>
        <strain evidence="2">DCEP-RM93F</strain>
        <strain evidence="1">DCEP-RM93M</strain>
    </source>
</reference>
<evidence type="ECO:0000313" key="2">
    <source>
        <dbReference type="EMBL" id="KFD66031.1"/>
    </source>
</evidence>
<protein>
    <submittedName>
        <fullName evidence="1">Uncharacterized protein</fullName>
    </submittedName>
</protein>
<dbReference type="Proteomes" id="UP000030764">
    <property type="component" value="Unassembled WGS sequence"/>
</dbReference>
<dbReference type="Proteomes" id="UP000030758">
    <property type="component" value="Unassembled WGS sequence"/>
</dbReference>
<evidence type="ECO:0000313" key="1">
    <source>
        <dbReference type="EMBL" id="KFD56084.1"/>
    </source>
</evidence>
<accession>A0A085MFT8</accession>
<dbReference type="EMBL" id="KL367529">
    <property type="protein sequence ID" value="KFD66031.1"/>
    <property type="molecule type" value="Genomic_DNA"/>
</dbReference>
<name>A0A085MFT8_9BILA</name>
<evidence type="ECO:0000313" key="3">
    <source>
        <dbReference type="Proteomes" id="UP000030764"/>
    </source>
</evidence>
<proteinExistence type="predicted"/>
<keyword evidence="3" id="KW-1185">Reference proteome</keyword>
<organism evidence="1 3">
    <name type="scientific">Trichuris suis</name>
    <name type="common">pig whipworm</name>
    <dbReference type="NCBI Taxonomy" id="68888"/>
    <lineage>
        <taxon>Eukaryota</taxon>
        <taxon>Metazoa</taxon>
        <taxon>Ecdysozoa</taxon>
        <taxon>Nematoda</taxon>
        <taxon>Enoplea</taxon>
        <taxon>Dorylaimia</taxon>
        <taxon>Trichinellida</taxon>
        <taxon>Trichuridae</taxon>
        <taxon>Trichuris</taxon>
    </lineage>
</organism>
<sequence>MACKHSLVAKTCSTLRFVLKCSTVWDKKQPTSTKRVFYEKISSRHFRSISKLLNQTRLFSKLKTSSERGRTRRFCVTAKIDNACSREMNTNSLRFCISNVPNLEGAFTGLRKFSATKKNCDFRLQ</sequence>
<dbReference type="AlphaFoldDB" id="A0A085MFT8"/>
<gene>
    <name evidence="1" type="ORF">M513_03208</name>
    <name evidence="2" type="ORF">M514_03208</name>
</gene>
<dbReference type="EMBL" id="KL363196">
    <property type="protein sequence ID" value="KFD56084.1"/>
    <property type="molecule type" value="Genomic_DNA"/>
</dbReference>